<proteinExistence type="inferred from homology"/>
<dbReference type="InterPro" id="IPR021109">
    <property type="entry name" value="Peptidase_aspartic_dom_sf"/>
</dbReference>
<feature type="compositionally biased region" description="Low complexity" evidence="3">
    <location>
        <begin position="97"/>
        <end position="121"/>
    </location>
</feature>
<dbReference type="AlphaFoldDB" id="A5E659"/>
<dbReference type="GO" id="GO:0006508">
    <property type="term" value="P:proteolysis"/>
    <property type="evidence" value="ECO:0007669"/>
    <property type="project" value="InterPro"/>
</dbReference>
<evidence type="ECO:0000313" key="7">
    <source>
        <dbReference type="EMBL" id="EDK46917.1"/>
    </source>
</evidence>
<keyword evidence="4" id="KW-1133">Transmembrane helix</keyword>
<dbReference type="EMBL" id="CH981531">
    <property type="protein sequence ID" value="EDK46917.1"/>
    <property type="molecule type" value="Genomic_DNA"/>
</dbReference>
<keyword evidence="4" id="KW-0472">Membrane</keyword>
<keyword evidence="4" id="KW-0812">Transmembrane</keyword>
<dbReference type="KEGG" id="lel:PVL30_005235"/>
<dbReference type="OMA" id="KNIYMAM"/>
<dbReference type="SUPFAM" id="SSF50630">
    <property type="entry name" value="Acid proteases"/>
    <property type="match status" value="1"/>
</dbReference>
<evidence type="ECO:0000259" key="6">
    <source>
        <dbReference type="PROSITE" id="PS51767"/>
    </source>
</evidence>
<feature type="region of interest" description="Disordered" evidence="3">
    <location>
        <begin position="61"/>
        <end position="128"/>
    </location>
</feature>
<comment type="similarity">
    <text evidence="1">Belongs to the peptidase A1 family.</text>
</comment>
<dbReference type="Proteomes" id="UP000001996">
    <property type="component" value="Unassembled WGS sequence"/>
</dbReference>
<dbReference type="InParanoid" id="A5E659"/>
<dbReference type="OrthoDB" id="771136at2759"/>
<dbReference type="VEuPathDB" id="FungiDB:LELG_05098"/>
<dbReference type="HOGENOM" id="CLU_025794_0_0_1"/>
<dbReference type="Gene3D" id="2.40.70.10">
    <property type="entry name" value="Acid Proteases"/>
    <property type="match status" value="2"/>
</dbReference>
<dbReference type="GeneID" id="5230737"/>
<evidence type="ECO:0000256" key="3">
    <source>
        <dbReference type="SAM" id="MobiDB-lite"/>
    </source>
</evidence>
<feature type="compositionally biased region" description="Low complexity" evidence="3">
    <location>
        <begin position="61"/>
        <end position="88"/>
    </location>
</feature>
<reference evidence="7 8" key="1">
    <citation type="journal article" date="2009" name="Nature">
        <title>Evolution of pathogenicity and sexual reproduction in eight Candida genomes.</title>
        <authorList>
            <person name="Butler G."/>
            <person name="Rasmussen M.D."/>
            <person name="Lin M.F."/>
            <person name="Santos M.A."/>
            <person name="Sakthikumar S."/>
            <person name="Munro C.A."/>
            <person name="Rheinbay E."/>
            <person name="Grabherr M."/>
            <person name="Forche A."/>
            <person name="Reedy J.L."/>
            <person name="Agrafioti I."/>
            <person name="Arnaud M.B."/>
            <person name="Bates S."/>
            <person name="Brown A.J."/>
            <person name="Brunke S."/>
            <person name="Costanzo M.C."/>
            <person name="Fitzpatrick D.A."/>
            <person name="de Groot P.W."/>
            <person name="Harris D."/>
            <person name="Hoyer L.L."/>
            <person name="Hube B."/>
            <person name="Klis F.M."/>
            <person name="Kodira C."/>
            <person name="Lennard N."/>
            <person name="Logue M.E."/>
            <person name="Martin R."/>
            <person name="Neiman A.M."/>
            <person name="Nikolaou E."/>
            <person name="Quail M.A."/>
            <person name="Quinn J."/>
            <person name="Santos M.C."/>
            <person name="Schmitzberger F.F."/>
            <person name="Sherlock G."/>
            <person name="Shah P."/>
            <person name="Silverstein K.A."/>
            <person name="Skrzypek M.S."/>
            <person name="Soll D."/>
            <person name="Staggs R."/>
            <person name="Stansfield I."/>
            <person name="Stumpf M.P."/>
            <person name="Sudbery P.E."/>
            <person name="Srikantha T."/>
            <person name="Zeng Q."/>
            <person name="Berman J."/>
            <person name="Berriman M."/>
            <person name="Heitman J."/>
            <person name="Gow N.A."/>
            <person name="Lorenz M.C."/>
            <person name="Birren B.W."/>
            <person name="Kellis M."/>
            <person name="Cuomo C.A."/>
        </authorList>
    </citation>
    <scope>NUCLEOTIDE SEQUENCE [LARGE SCALE GENOMIC DNA]</scope>
    <source>
        <strain evidence="8">ATCC 11503 / BCRC 21390 / CBS 2605 / JCM 1781 / NBRC 1676 / NRRL YB-4239</strain>
    </source>
</reference>
<accession>A5E659</accession>
<dbReference type="InterPro" id="IPR001461">
    <property type="entry name" value="Aspartic_peptidase_A1"/>
</dbReference>
<evidence type="ECO:0000313" key="8">
    <source>
        <dbReference type="Proteomes" id="UP000001996"/>
    </source>
</evidence>
<feature type="domain" description="Peptidase A1" evidence="6">
    <location>
        <begin position="178"/>
        <end position="563"/>
    </location>
</feature>
<feature type="region of interest" description="Disordered" evidence="3">
    <location>
        <begin position="159"/>
        <end position="186"/>
    </location>
</feature>
<feature type="region of interest" description="Disordered" evidence="3">
    <location>
        <begin position="601"/>
        <end position="630"/>
    </location>
</feature>
<feature type="signal peptide" evidence="5">
    <location>
        <begin position="1"/>
        <end position="25"/>
    </location>
</feature>
<dbReference type="InterPro" id="IPR033121">
    <property type="entry name" value="PEPTIDASE_A1"/>
</dbReference>
<protein>
    <recommendedName>
        <fullName evidence="6">Peptidase A1 domain-containing protein</fullName>
    </recommendedName>
</protein>
<dbReference type="PROSITE" id="PS51767">
    <property type="entry name" value="PEPTIDASE_A1"/>
    <property type="match status" value="1"/>
</dbReference>
<feature type="transmembrane region" description="Helical" evidence="4">
    <location>
        <begin position="734"/>
        <end position="752"/>
    </location>
</feature>
<keyword evidence="5" id="KW-0732">Signal</keyword>
<evidence type="ECO:0000256" key="1">
    <source>
        <dbReference type="ARBA" id="ARBA00007447"/>
    </source>
</evidence>
<feature type="region of interest" description="Disordered" evidence="3">
    <location>
        <begin position="26"/>
        <end position="48"/>
    </location>
</feature>
<gene>
    <name evidence="7" type="ORF">LELG_05098</name>
</gene>
<dbReference type="eggNOG" id="KOG1339">
    <property type="taxonomic scope" value="Eukaryota"/>
</dbReference>
<feature type="compositionally biased region" description="Low complexity" evidence="3">
    <location>
        <begin position="36"/>
        <end position="48"/>
    </location>
</feature>
<evidence type="ECO:0000256" key="5">
    <source>
        <dbReference type="SAM" id="SignalP"/>
    </source>
</evidence>
<dbReference type="PANTHER" id="PTHR47966:SF51">
    <property type="entry name" value="BETA-SITE APP-CLEAVING ENZYME, ISOFORM A-RELATED"/>
    <property type="match status" value="1"/>
</dbReference>
<evidence type="ECO:0000256" key="2">
    <source>
        <dbReference type="ARBA" id="ARBA00023157"/>
    </source>
</evidence>
<dbReference type="PANTHER" id="PTHR47966">
    <property type="entry name" value="BETA-SITE APP-CLEAVING ENZYME, ISOFORM A-RELATED"/>
    <property type="match status" value="1"/>
</dbReference>
<dbReference type="Pfam" id="PF00026">
    <property type="entry name" value="Asp"/>
    <property type="match status" value="1"/>
</dbReference>
<feature type="chain" id="PRO_5002680689" description="Peptidase A1 domain-containing protein" evidence="5">
    <location>
        <begin position="26"/>
        <end position="753"/>
    </location>
</feature>
<evidence type="ECO:0000256" key="4">
    <source>
        <dbReference type="SAM" id="Phobius"/>
    </source>
</evidence>
<organism evidence="7 8">
    <name type="scientific">Lodderomyces elongisporus (strain ATCC 11503 / CBS 2605 / JCM 1781 / NBRC 1676 / NRRL YB-4239)</name>
    <name type="common">Yeast</name>
    <name type="synonym">Saccharomyces elongisporus</name>
    <dbReference type="NCBI Taxonomy" id="379508"/>
    <lineage>
        <taxon>Eukaryota</taxon>
        <taxon>Fungi</taxon>
        <taxon>Dikarya</taxon>
        <taxon>Ascomycota</taxon>
        <taxon>Saccharomycotina</taxon>
        <taxon>Pichiomycetes</taxon>
        <taxon>Debaryomycetaceae</taxon>
        <taxon>Candida/Lodderomyces clade</taxon>
        <taxon>Lodderomyces</taxon>
    </lineage>
</organism>
<keyword evidence="8" id="KW-1185">Reference proteome</keyword>
<feature type="compositionally biased region" description="Acidic residues" evidence="3">
    <location>
        <begin position="164"/>
        <end position="175"/>
    </location>
</feature>
<name>A5E659_LODEL</name>
<sequence length="753" mass="81747">MFNYNKTILLLQVLYILVSIRRATAADAESSGGENSTTNSRSSSSPSSLSLSLITSITLSTSSTSSSSSSSSPSSTTTSDTRNTNISRVTLAPVAVTSVSTTTTTSSTSQSSRNGSSTETSLFSPQTDEDLQDSNLFKLVFTMGTDDSYYNARFQFGQINEQNQDNDENDENDDKDNDKGNTSDTASLQKMGLRLDLLQPEIWLMNKNDFVPCSSLYSFISSEEAQYQTGASLPASLTTQSEFTMNCAKRGTYSSTSLDAMPLARGGDASVYNGKPYMIPYLNQIRASGEYITDEMSFNITNGMQYLMGNMTVLLANETNMYVGGLGLALHPHGLGFLPQLVQQGIIKSPGYSLWFNNYSAVENTFAQLIPGVVDTKYYIGDLYQFDMLPHLGQRYAENPQVDADLAALTLPVINLDDIRVERLDLDESLSIKSDDEALPVVLDSRIIYSYLPLDVIVNLAVQANAYYSPEAGRWLVECDQLTNGNATIVFQMGANLSIHIPIREFMADAIYQDKLLKFESGASACYLTVLSSQDSGFNALGLPFLRHIYLVVDNEGKTIAMAETNKFLDVELDDLMHDDENYEAFNSSLVLDPIITPSDTSSTSMVSSSRLSSSSLSSSSSSSSRSSSSSSSIAYIISGTIPFATPSTYMHPNGTFTYSEVRTNASYETVILDIPARLSGAVISEGSIYVTGYTAGSISVTTQQTLLTMTKLSGANKIANTVERMRLITRPDLGGMMTAVLAVLMLGFILVL</sequence>
<keyword evidence="2" id="KW-1015">Disulfide bond</keyword>
<dbReference type="GO" id="GO:0004190">
    <property type="term" value="F:aspartic-type endopeptidase activity"/>
    <property type="evidence" value="ECO:0007669"/>
    <property type="project" value="InterPro"/>
</dbReference>